<dbReference type="SUPFAM" id="SSF54826">
    <property type="entry name" value="Enolase N-terminal domain-like"/>
    <property type="match status" value="1"/>
</dbReference>
<comment type="similarity">
    <text evidence="1 8">Belongs to the mandelate racemase/muconate lactonizing enzyme family.</text>
</comment>
<dbReference type="InterPro" id="IPR036849">
    <property type="entry name" value="Enolase-like_C_sf"/>
</dbReference>
<keyword evidence="3 7" id="KW-0460">Magnesium</keyword>
<reference evidence="14" key="2">
    <citation type="submission" date="2017-03" db="EMBL/GenBank/DDBJ databases">
        <title>Bacillus sp. V-88(T) DSM27956, whole genome shotgun sequencing project.</title>
        <authorList>
            <person name="Dastager S.G."/>
            <person name="Neurgaonkar P.S."/>
            <person name="Dharne M.S."/>
        </authorList>
    </citation>
    <scope>NUCLEOTIDE SEQUENCE [LARGE SCALE GENOMIC DNA]</scope>
    <source>
        <strain evidence="14">DSM 25145</strain>
    </source>
</reference>
<dbReference type="Proteomes" id="UP000186385">
    <property type="component" value="Unassembled WGS sequence"/>
</dbReference>
<evidence type="ECO:0000256" key="2">
    <source>
        <dbReference type="ARBA" id="ARBA00022723"/>
    </source>
</evidence>
<dbReference type="InterPro" id="IPR029065">
    <property type="entry name" value="Enolase_C-like"/>
</dbReference>
<dbReference type="STRING" id="1017273.SAMN05443094_11434"/>
<dbReference type="PROSITE" id="PS00908">
    <property type="entry name" value="MR_MLE_1"/>
    <property type="match status" value="1"/>
</dbReference>
<dbReference type="Pfam" id="PF13378">
    <property type="entry name" value="MR_MLE_C"/>
    <property type="match status" value="1"/>
</dbReference>
<dbReference type="CDD" id="cd03319">
    <property type="entry name" value="L-Ala-DL-Glu_epimerase"/>
    <property type="match status" value="1"/>
</dbReference>
<protein>
    <recommendedName>
        <fullName evidence="8">Dipeptide epimerase</fullName>
        <ecNumber evidence="8">5.1.1.-</ecNumber>
    </recommendedName>
</protein>
<dbReference type="SMART" id="SM00922">
    <property type="entry name" value="MR_MLE"/>
    <property type="match status" value="1"/>
</dbReference>
<dbReference type="InterPro" id="IPR018110">
    <property type="entry name" value="Mandel_Rmase/mucon_lact_enz_CS"/>
</dbReference>
<evidence type="ECO:0000256" key="3">
    <source>
        <dbReference type="ARBA" id="ARBA00022842"/>
    </source>
</evidence>
<evidence type="ECO:0000256" key="8">
    <source>
        <dbReference type="RuleBase" id="RU366006"/>
    </source>
</evidence>
<feature type="active site" description="Proton acceptor; specific for (S)-substrate epimerization" evidence="5">
    <location>
        <position position="267"/>
    </location>
</feature>
<sequence length="356" mass="38211">MRIQEIKVAHSSIPLIKPFITSLRSATSVDCVRICVVLEDGTKGWGAASPAAMITGEGLQGIKSTIQAIIAPLLINREIEQIAALSQVIGGSCVGNGSAKAGMEIALFDAYAKSLKIPLYQLLGGQTNSLQNDLTISLNNKDQMVLEAKEGIKQGFTALKIKAGLDWKKDYGNLIAIREAVGPSIELRVDANQGWTRKEAVRIIHAWEAAAANVDIVEQPVRAEDFAALKFVTDNVNTPIMADESVFSPEQAMRLIQMQAVDWLNLKLMKAGGIFRVMQIADIAQAGGIPCMLGSMMESVTSVTAAAHIAAAHPNIQKIDLDAPLWQKNRSERGPFQGPAIQLTRAPGLGLPDAEI</sequence>
<feature type="binding site" evidence="7">
    <location>
        <position position="243"/>
    </location>
    <ligand>
        <name>Mg(2+)</name>
        <dbReference type="ChEBI" id="CHEBI:18420"/>
    </ligand>
</feature>
<feature type="binding site" evidence="6">
    <location>
        <position position="320"/>
    </location>
    <ligand>
        <name>substrate</name>
    </ligand>
</feature>
<feature type="binding site" evidence="7">
    <location>
        <position position="190"/>
    </location>
    <ligand>
        <name>Mg(2+)</name>
        <dbReference type="ChEBI" id="CHEBI:18420"/>
    </ligand>
</feature>
<evidence type="ECO:0000313" key="13">
    <source>
        <dbReference type="Proteomes" id="UP000186385"/>
    </source>
</evidence>
<feature type="binding site" evidence="6">
    <location>
        <position position="24"/>
    </location>
    <ligand>
        <name>substrate</name>
    </ligand>
</feature>
<dbReference type="GO" id="GO:0016855">
    <property type="term" value="F:racemase and epimerase activity, acting on amino acids and derivatives"/>
    <property type="evidence" value="ECO:0007669"/>
    <property type="project" value="UniProtKB-UniRule"/>
</dbReference>
<dbReference type="InterPro" id="IPR029017">
    <property type="entry name" value="Enolase-like_N"/>
</dbReference>
<feature type="binding site" evidence="6">
    <location>
        <position position="295"/>
    </location>
    <ligand>
        <name>substrate</name>
    </ligand>
</feature>
<keyword evidence="2 7" id="KW-0479">Metal-binding</keyword>
<feature type="binding site" evidence="6">
    <location>
        <position position="322"/>
    </location>
    <ligand>
        <name>substrate</name>
    </ligand>
</feature>
<dbReference type="PANTHER" id="PTHR48073">
    <property type="entry name" value="O-SUCCINYLBENZOATE SYNTHASE-RELATED"/>
    <property type="match status" value="1"/>
</dbReference>
<feature type="binding site" evidence="6">
    <location>
        <position position="297"/>
    </location>
    <ligand>
        <name>substrate</name>
    </ligand>
</feature>
<dbReference type="InterPro" id="IPR013342">
    <property type="entry name" value="Mandelate_racemase_C"/>
</dbReference>
<evidence type="ECO:0000256" key="9">
    <source>
        <dbReference type="SAM" id="MobiDB-lite"/>
    </source>
</evidence>
<reference evidence="11" key="3">
    <citation type="submission" date="2017-03" db="EMBL/GenBank/DDBJ databases">
        <authorList>
            <person name="Dastager S.G."/>
            <person name="Neurgaonkar P.S."/>
            <person name="Dharne M.S."/>
        </authorList>
    </citation>
    <scope>NUCLEOTIDE SEQUENCE</scope>
    <source>
        <strain evidence="11">DSM 25145</strain>
    </source>
</reference>
<reference evidence="12 13" key="1">
    <citation type="submission" date="2017-01" db="EMBL/GenBank/DDBJ databases">
        <authorList>
            <person name="Mah S.A."/>
            <person name="Swanson W.J."/>
            <person name="Moy G.W."/>
            <person name="Vacquier V.D."/>
        </authorList>
    </citation>
    <scope>NUCLEOTIDE SEQUENCE [LARGE SCALE GENOMIC DNA]</scope>
    <source>
        <strain evidence="12 13">NIO-1016</strain>
    </source>
</reference>
<evidence type="ECO:0000313" key="14">
    <source>
        <dbReference type="Proteomes" id="UP000215545"/>
    </source>
</evidence>
<dbReference type="GO" id="GO:0009063">
    <property type="term" value="P:amino acid catabolic process"/>
    <property type="evidence" value="ECO:0007669"/>
    <property type="project" value="InterPro"/>
</dbReference>
<evidence type="ECO:0000313" key="11">
    <source>
        <dbReference type="EMBL" id="OXS73647.1"/>
    </source>
</evidence>
<evidence type="ECO:0000256" key="6">
    <source>
        <dbReference type="PIRSR" id="PIRSR634603-2"/>
    </source>
</evidence>
<dbReference type="SUPFAM" id="SSF51604">
    <property type="entry name" value="Enolase C-terminal domain-like"/>
    <property type="match status" value="1"/>
</dbReference>
<organism evidence="12 13">
    <name type="scientific">Domibacillus enclensis</name>
    <dbReference type="NCBI Taxonomy" id="1017273"/>
    <lineage>
        <taxon>Bacteria</taxon>
        <taxon>Bacillati</taxon>
        <taxon>Bacillota</taxon>
        <taxon>Bacilli</taxon>
        <taxon>Bacillales</taxon>
        <taxon>Bacillaceae</taxon>
        <taxon>Domibacillus</taxon>
    </lineage>
</organism>
<feature type="binding site" evidence="6">
    <location>
        <position position="160"/>
    </location>
    <ligand>
        <name>substrate</name>
    </ligand>
</feature>
<feature type="active site" description="Proton acceptor; specific for (R)-substrate epimerization" evidence="5">
    <location>
        <position position="162"/>
    </location>
</feature>
<dbReference type="Pfam" id="PF02746">
    <property type="entry name" value="MR_MLE_N"/>
    <property type="match status" value="1"/>
</dbReference>
<comment type="cofactor">
    <cofactor evidence="7 8">
        <name>Mg(2+)</name>
        <dbReference type="ChEBI" id="CHEBI:18420"/>
    </cofactor>
    <text evidence="7 8">Binds 1 Mg(2+) ion per subunit.</text>
</comment>
<keyword evidence="14" id="KW-1185">Reference proteome</keyword>
<gene>
    <name evidence="11" type="ORF">B1B05_18255</name>
    <name evidence="12" type="ORF">SAMN05443094_11434</name>
</gene>
<dbReference type="PANTHER" id="PTHR48073:SF2">
    <property type="entry name" value="O-SUCCINYLBENZOATE SYNTHASE"/>
    <property type="match status" value="1"/>
</dbReference>
<dbReference type="EMBL" id="FTLX01000014">
    <property type="protein sequence ID" value="SIR64872.1"/>
    <property type="molecule type" value="Genomic_DNA"/>
</dbReference>
<dbReference type="GO" id="GO:0000287">
    <property type="term" value="F:magnesium ion binding"/>
    <property type="evidence" value="ECO:0007669"/>
    <property type="project" value="UniProtKB-ARBA"/>
</dbReference>
<name>A0A1N7CMP7_9BACI</name>
<dbReference type="Gene3D" id="3.30.390.10">
    <property type="entry name" value="Enolase-like, N-terminal domain"/>
    <property type="match status" value="1"/>
</dbReference>
<dbReference type="SFLD" id="SFLDS00001">
    <property type="entry name" value="Enolase"/>
    <property type="match status" value="1"/>
</dbReference>
<feature type="domain" description="Mandelate racemase/muconate lactonizing enzyme C-terminal" evidence="10">
    <location>
        <begin position="141"/>
        <end position="239"/>
    </location>
</feature>
<evidence type="ECO:0000256" key="4">
    <source>
        <dbReference type="ARBA" id="ARBA00023235"/>
    </source>
</evidence>
<evidence type="ECO:0000256" key="7">
    <source>
        <dbReference type="PIRSR" id="PIRSR634603-3"/>
    </source>
</evidence>
<dbReference type="EMBL" id="MWSK01000014">
    <property type="protein sequence ID" value="OXS73647.1"/>
    <property type="molecule type" value="Genomic_DNA"/>
</dbReference>
<dbReference type="SFLD" id="SFLDG00180">
    <property type="entry name" value="muconate_cycloisomerase"/>
    <property type="match status" value="1"/>
</dbReference>
<dbReference type="GO" id="GO:0006518">
    <property type="term" value="P:peptide metabolic process"/>
    <property type="evidence" value="ECO:0007669"/>
    <property type="project" value="UniProtKB-ARBA"/>
</dbReference>
<proteinExistence type="inferred from homology"/>
<accession>A0A1N7CMP7</accession>
<dbReference type="InterPro" id="IPR013341">
    <property type="entry name" value="Mandelate_racemase_N_dom"/>
</dbReference>
<evidence type="ECO:0000256" key="5">
    <source>
        <dbReference type="PIRSR" id="PIRSR634603-1"/>
    </source>
</evidence>
<keyword evidence="4 8" id="KW-0413">Isomerase</keyword>
<dbReference type="InterPro" id="IPR034603">
    <property type="entry name" value="Dipeptide_epimerase"/>
</dbReference>
<feature type="binding site" evidence="6">
    <location>
        <position position="135"/>
    </location>
    <ligand>
        <name>substrate</name>
    </ligand>
</feature>
<dbReference type="OrthoDB" id="9775391at2"/>
<dbReference type="Gene3D" id="3.20.20.120">
    <property type="entry name" value="Enolase-like C-terminal domain"/>
    <property type="match status" value="1"/>
</dbReference>
<evidence type="ECO:0000259" key="10">
    <source>
        <dbReference type="SMART" id="SM00922"/>
    </source>
</evidence>
<dbReference type="SFLD" id="SFLDF00009">
    <property type="entry name" value="o-succinylbenzoate_synthase"/>
    <property type="match status" value="1"/>
</dbReference>
<evidence type="ECO:0000256" key="1">
    <source>
        <dbReference type="ARBA" id="ARBA00008031"/>
    </source>
</evidence>
<dbReference type="EC" id="5.1.1.-" evidence="8"/>
<feature type="binding site" evidence="7">
    <location>
        <position position="218"/>
    </location>
    <ligand>
        <name>Mg(2+)</name>
        <dbReference type="ChEBI" id="CHEBI:18420"/>
    </ligand>
</feature>
<dbReference type="Proteomes" id="UP000215545">
    <property type="component" value="Unassembled WGS sequence"/>
</dbReference>
<dbReference type="RefSeq" id="WP_045850871.1">
    <property type="nucleotide sequence ID" value="NZ_FTLX01000014.1"/>
</dbReference>
<dbReference type="AlphaFoldDB" id="A0A1N7CMP7"/>
<feature type="region of interest" description="Disordered" evidence="9">
    <location>
        <begin position="332"/>
        <end position="356"/>
    </location>
</feature>
<dbReference type="FunFam" id="3.30.390.10:FF:000009">
    <property type="entry name" value="Hydrophobic dipeptide epimerase"/>
    <property type="match status" value="1"/>
</dbReference>
<evidence type="ECO:0000313" key="12">
    <source>
        <dbReference type="EMBL" id="SIR64872.1"/>
    </source>
</evidence>